<evidence type="ECO:0000256" key="6">
    <source>
        <dbReference type="SAM" id="SignalP"/>
    </source>
</evidence>
<dbReference type="RefSeq" id="WP_094285450.1">
    <property type="nucleotide sequence ID" value="NZ_NOIG01000001.1"/>
</dbReference>
<reference evidence="7 8" key="1">
    <citation type="submission" date="2017-07" db="EMBL/GenBank/DDBJ databases">
        <title>Acidovorax KNDSW TSA 6 genome sequence and assembly.</title>
        <authorList>
            <person name="Mayilraj S."/>
        </authorList>
    </citation>
    <scope>NUCLEOTIDE SEQUENCE [LARGE SCALE GENOMIC DNA]</scope>
    <source>
        <strain evidence="7 8">KNDSW-TSA6</strain>
    </source>
</reference>
<feature type="signal peptide" evidence="6">
    <location>
        <begin position="1"/>
        <end position="28"/>
    </location>
</feature>
<evidence type="ECO:0000256" key="3">
    <source>
        <dbReference type="ARBA" id="ARBA00022723"/>
    </source>
</evidence>
<sequence length="156" mass="16612">MTHHRTLIALAIATAIAMGGLLAPPAFAQGTAAMATAPAGLYQALGEKPGITRLMDDFVNRVVKDPRIGGHFKDVKPAALKESLTDQICQLSGGPCKYEGADMKSAHADMDINKGHFNALVEVLQSAMDAQGIPFAQQNRLLALLAPMHRDVITIR</sequence>
<evidence type="ECO:0000256" key="2">
    <source>
        <dbReference type="ARBA" id="ARBA00022617"/>
    </source>
</evidence>
<keyword evidence="8" id="KW-1185">Reference proteome</keyword>
<keyword evidence="6" id="KW-0732">Signal</keyword>
<feature type="binding site" description="distal binding residue" evidence="5">
    <location>
        <position position="107"/>
    </location>
    <ligand>
        <name>heme</name>
        <dbReference type="ChEBI" id="CHEBI:30413"/>
    </ligand>
    <ligandPart>
        <name>Fe</name>
        <dbReference type="ChEBI" id="CHEBI:18248"/>
    </ligandPart>
</feature>
<dbReference type="AlphaFoldDB" id="A0A235ESL9"/>
<keyword evidence="2 5" id="KW-0349">Heme</keyword>
<dbReference type="OrthoDB" id="9795814at2"/>
<dbReference type="GO" id="GO:0046872">
    <property type="term" value="F:metal ion binding"/>
    <property type="evidence" value="ECO:0007669"/>
    <property type="project" value="UniProtKB-KW"/>
</dbReference>
<evidence type="ECO:0000313" key="8">
    <source>
        <dbReference type="Proteomes" id="UP000215441"/>
    </source>
</evidence>
<keyword evidence="1" id="KW-0813">Transport</keyword>
<gene>
    <name evidence="7" type="ORF">CBY09_00690</name>
</gene>
<dbReference type="Proteomes" id="UP000215441">
    <property type="component" value="Unassembled WGS sequence"/>
</dbReference>
<organism evidence="7 8">
    <name type="scientific">Acidovorax kalamii</name>
    <dbReference type="NCBI Taxonomy" id="2004485"/>
    <lineage>
        <taxon>Bacteria</taxon>
        <taxon>Pseudomonadati</taxon>
        <taxon>Pseudomonadota</taxon>
        <taxon>Betaproteobacteria</taxon>
        <taxon>Burkholderiales</taxon>
        <taxon>Comamonadaceae</taxon>
        <taxon>Acidovorax</taxon>
    </lineage>
</organism>
<dbReference type="Pfam" id="PF01152">
    <property type="entry name" value="Bac_globin"/>
    <property type="match status" value="1"/>
</dbReference>
<proteinExistence type="predicted"/>
<feature type="chain" id="PRO_5012353371" evidence="6">
    <location>
        <begin position="29"/>
        <end position="156"/>
    </location>
</feature>
<name>A0A235ESL9_9BURK</name>
<dbReference type="Gene3D" id="1.10.490.10">
    <property type="entry name" value="Globins"/>
    <property type="match status" value="1"/>
</dbReference>
<evidence type="ECO:0000256" key="4">
    <source>
        <dbReference type="ARBA" id="ARBA00023004"/>
    </source>
</evidence>
<dbReference type="GO" id="GO:0020037">
    <property type="term" value="F:heme binding"/>
    <property type="evidence" value="ECO:0007669"/>
    <property type="project" value="InterPro"/>
</dbReference>
<dbReference type="EMBL" id="NOIG01000001">
    <property type="protein sequence ID" value="OYD52046.1"/>
    <property type="molecule type" value="Genomic_DNA"/>
</dbReference>
<dbReference type="InterPro" id="IPR001486">
    <property type="entry name" value="Hemoglobin_trunc"/>
</dbReference>
<accession>A0A235ESL9</accession>
<comment type="caution">
    <text evidence="7">The sequence shown here is derived from an EMBL/GenBank/DDBJ whole genome shotgun (WGS) entry which is preliminary data.</text>
</comment>
<dbReference type="InterPro" id="IPR009050">
    <property type="entry name" value="Globin-like_sf"/>
</dbReference>
<keyword evidence="3 5" id="KW-0479">Metal-binding</keyword>
<dbReference type="SUPFAM" id="SSF46458">
    <property type="entry name" value="Globin-like"/>
    <property type="match status" value="1"/>
</dbReference>
<dbReference type="CDD" id="cd00454">
    <property type="entry name" value="TrHb1_N"/>
    <property type="match status" value="1"/>
</dbReference>
<evidence type="ECO:0000256" key="1">
    <source>
        <dbReference type="ARBA" id="ARBA00022448"/>
    </source>
</evidence>
<keyword evidence="4 5" id="KW-0408">Iron</keyword>
<dbReference type="GO" id="GO:0019825">
    <property type="term" value="F:oxygen binding"/>
    <property type="evidence" value="ECO:0007669"/>
    <property type="project" value="InterPro"/>
</dbReference>
<evidence type="ECO:0000256" key="5">
    <source>
        <dbReference type="PIRSR" id="PIRSR601486-1"/>
    </source>
</evidence>
<protein>
    <submittedName>
        <fullName evidence="7">Group 1 truncated hemoglobin</fullName>
    </submittedName>
</protein>
<dbReference type="InterPro" id="IPR012292">
    <property type="entry name" value="Globin/Proto"/>
</dbReference>
<evidence type="ECO:0000313" key="7">
    <source>
        <dbReference type="EMBL" id="OYD52046.1"/>
    </source>
</evidence>